<comment type="subcellular location">
    <subcellularLocation>
        <location evidence="3">Membrane</location>
    </subcellularLocation>
</comment>
<keyword evidence="7" id="KW-0285">Flavoprotein</keyword>
<evidence type="ECO:0000256" key="3">
    <source>
        <dbReference type="ARBA" id="ARBA00004370"/>
    </source>
</evidence>
<gene>
    <name evidence="14" type="ORF">METZ01_LOCUS191115</name>
</gene>
<dbReference type="GO" id="GO:0044205">
    <property type="term" value="P:'de novo' UMP biosynthetic process"/>
    <property type="evidence" value="ECO:0007669"/>
    <property type="project" value="UniProtKB-UniPathway"/>
</dbReference>
<comment type="pathway">
    <text evidence="4">Pyrimidine metabolism; UMP biosynthesis via de novo pathway; orotate from (S)-dihydroorotate (quinone route): step 1/1.</text>
</comment>
<evidence type="ECO:0000256" key="8">
    <source>
        <dbReference type="ARBA" id="ARBA00022643"/>
    </source>
</evidence>
<dbReference type="InterPro" id="IPR050074">
    <property type="entry name" value="DHO_dehydrogenase"/>
</dbReference>
<dbReference type="GO" id="GO:0006207">
    <property type="term" value="P:'de novo' pyrimidine nucleobase biosynthetic process"/>
    <property type="evidence" value="ECO:0007669"/>
    <property type="project" value="InterPro"/>
</dbReference>
<keyword evidence="8" id="KW-0288">FMN</keyword>
<dbReference type="InterPro" id="IPR013785">
    <property type="entry name" value="Aldolase_TIM"/>
</dbReference>
<dbReference type="UniPathway" id="UPA00070">
    <property type="reaction ID" value="UER00946"/>
</dbReference>
<dbReference type="Pfam" id="PF01180">
    <property type="entry name" value="DHO_dh"/>
    <property type="match status" value="1"/>
</dbReference>
<dbReference type="AlphaFoldDB" id="A0A382DKN2"/>
<keyword evidence="9" id="KW-0665">Pyrimidine biosynthesis</keyword>
<evidence type="ECO:0000256" key="12">
    <source>
        <dbReference type="ARBA" id="ARBA00048639"/>
    </source>
</evidence>
<comment type="catalytic activity">
    <reaction evidence="12">
        <text>(S)-dihydroorotate + a quinone = orotate + a quinol</text>
        <dbReference type="Rhea" id="RHEA:30187"/>
        <dbReference type="ChEBI" id="CHEBI:24646"/>
        <dbReference type="ChEBI" id="CHEBI:30839"/>
        <dbReference type="ChEBI" id="CHEBI:30864"/>
        <dbReference type="ChEBI" id="CHEBI:132124"/>
        <dbReference type="EC" id="1.3.5.2"/>
    </reaction>
</comment>
<sequence>MQQSGYRALRHVLFRLDPEIAHNISLYLLAVAPKLKPVRHWLTHLFDYNDSRLVTSVFGLRFVNPVGIAAGYDKNAIAIDGLAILGAGYVEVGTITPSSQHGNQRPRIFRLSEDSALINRMGFPNHGMETVAPRLAKPRSIRLGLNIGKGSDTALEQSVSDYTKMIARLQHLVDYLVVNISSPNTPGLRALQGRELLDRFLLPVMELHSEVCPDRPLLVKISPDITISDLDNLLDIVIRRGVSGLIATNSSLSRGGLSDPRHIEKGGLSGRPLHDKSNNIIRHIYRQTDGHLPIIGVGGIDNARAALEKIR</sequence>
<comment type="similarity">
    <text evidence="5">Belongs to the dihydroorotate dehydrogenase family. Type 2 subfamily.</text>
</comment>
<dbReference type="InterPro" id="IPR005720">
    <property type="entry name" value="Dihydroorotate_DH_cat"/>
</dbReference>
<organism evidence="14">
    <name type="scientific">marine metagenome</name>
    <dbReference type="NCBI Taxonomy" id="408172"/>
    <lineage>
        <taxon>unclassified sequences</taxon>
        <taxon>metagenomes</taxon>
        <taxon>ecological metagenomes</taxon>
    </lineage>
</organism>
<dbReference type="PANTHER" id="PTHR48109:SF4">
    <property type="entry name" value="DIHYDROOROTATE DEHYDROGENASE (QUINONE), MITOCHONDRIAL"/>
    <property type="match status" value="1"/>
</dbReference>
<dbReference type="PROSITE" id="PS00911">
    <property type="entry name" value="DHODEHASE_1"/>
    <property type="match status" value="1"/>
</dbReference>
<proteinExistence type="inferred from homology"/>
<comment type="function">
    <text evidence="2">Catalyzes the conversion of dihydroorotate to orotate with quinone as electron acceptor.</text>
</comment>
<comment type="cofactor">
    <cofactor evidence="1">
        <name>FMN</name>
        <dbReference type="ChEBI" id="CHEBI:58210"/>
    </cofactor>
</comment>
<reference evidence="14" key="1">
    <citation type="submission" date="2018-05" db="EMBL/GenBank/DDBJ databases">
        <authorList>
            <person name="Lanie J.A."/>
            <person name="Ng W.-L."/>
            <person name="Kazmierczak K.M."/>
            <person name="Andrzejewski T.M."/>
            <person name="Davidsen T.M."/>
            <person name="Wayne K.J."/>
            <person name="Tettelin H."/>
            <person name="Glass J.I."/>
            <person name="Rusch D."/>
            <person name="Podicherti R."/>
            <person name="Tsui H.-C.T."/>
            <person name="Winkler M.E."/>
        </authorList>
    </citation>
    <scope>NUCLEOTIDE SEQUENCE</scope>
</reference>
<evidence type="ECO:0000256" key="7">
    <source>
        <dbReference type="ARBA" id="ARBA00022630"/>
    </source>
</evidence>
<evidence type="ECO:0000256" key="6">
    <source>
        <dbReference type="ARBA" id="ARBA00012791"/>
    </source>
</evidence>
<dbReference type="CDD" id="cd04738">
    <property type="entry name" value="DHOD_2_like"/>
    <property type="match status" value="1"/>
</dbReference>
<accession>A0A382DKN2</accession>
<dbReference type="EMBL" id="UINC01039575">
    <property type="protein sequence ID" value="SVB38261.1"/>
    <property type="molecule type" value="Genomic_DNA"/>
</dbReference>
<evidence type="ECO:0000256" key="9">
    <source>
        <dbReference type="ARBA" id="ARBA00022975"/>
    </source>
</evidence>
<name>A0A382DKN2_9ZZZZ</name>
<evidence type="ECO:0000313" key="14">
    <source>
        <dbReference type="EMBL" id="SVB38261.1"/>
    </source>
</evidence>
<dbReference type="GO" id="GO:0106430">
    <property type="term" value="F:dihydroorotate dehydrogenase (quinone) activity"/>
    <property type="evidence" value="ECO:0007669"/>
    <property type="project" value="UniProtKB-EC"/>
</dbReference>
<evidence type="ECO:0000256" key="10">
    <source>
        <dbReference type="ARBA" id="ARBA00023002"/>
    </source>
</evidence>
<dbReference type="GO" id="GO:0016020">
    <property type="term" value="C:membrane"/>
    <property type="evidence" value="ECO:0007669"/>
    <property type="project" value="UniProtKB-SubCell"/>
</dbReference>
<evidence type="ECO:0000256" key="2">
    <source>
        <dbReference type="ARBA" id="ARBA00003125"/>
    </source>
</evidence>
<dbReference type="PANTHER" id="PTHR48109">
    <property type="entry name" value="DIHYDROOROTATE DEHYDROGENASE (QUINONE), MITOCHONDRIAL-RELATED"/>
    <property type="match status" value="1"/>
</dbReference>
<evidence type="ECO:0000256" key="5">
    <source>
        <dbReference type="ARBA" id="ARBA00005359"/>
    </source>
</evidence>
<dbReference type="SUPFAM" id="SSF51395">
    <property type="entry name" value="FMN-linked oxidoreductases"/>
    <property type="match status" value="1"/>
</dbReference>
<dbReference type="Gene3D" id="3.20.20.70">
    <property type="entry name" value="Aldolase class I"/>
    <property type="match status" value="1"/>
</dbReference>
<keyword evidence="11" id="KW-0472">Membrane</keyword>
<protein>
    <recommendedName>
        <fullName evidence="6">dihydroorotate dehydrogenase (quinone)</fullName>
        <ecNumber evidence="6">1.3.5.2</ecNumber>
    </recommendedName>
</protein>
<evidence type="ECO:0000256" key="11">
    <source>
        <dbReference type="ARBA" id="ARBA00023136"/>
    </source>
</evidence>
<dbReference type="NCBIfam" id="TIGR01036">
    <property type="entry name" value="pyrD_sub2"/>
    <property type="match status" value="1"/>
</dbReference>
<dbReference type="GO" id="GO:0005737">
    <property type="term" value="C:cytoplasm"/>
    <property type="evidence" value="ECO:0007669"/>
    <property type="project" value="InterPro"/>
</dbReference>
<dbReference type="InterPro" id="IPR001295">
    <property type="entry name" value="Dihydroorotate_DH_CS"/>
</dbReference>
<dbReference type="EC" id="1.3.5.2" evidence="6"/>
<feature type="non-terminal residue" evidence="14">
    <location>
        <position position="311"/>
    </location>
</feature>
<evidence type="ECO:0000256" key="4">
    <source>
        <dbReference type="ARBA" id="ARBA00005161"/>
    </source>
</evidence>
<dbReference type="NCBIfam" id="NF003652">
    <property type="entry name" value="PRK05286.2-5"/>
    <property type="match status" value="1"/>
</dbReference>
<dbReference type="InterPro" id="IPR012135">
    <property type="entry name" value="Dihydroorotate_DH_1_2"/>
</dbReference>
<keyword evidence="10" id="KW-0560">Oxidoreductase</keyword>
<dbReference type="InterPro" id="IPR005719">
    <property type="entry name" value="Dihydroorotate_DH_2"/>
</dbReference>
<feature type="domain" description="Dihydroorotate dehydrogenase catalytic" evidence="13">
    <location>
        <begin position="53"/>
        <end position="310"/>
    </location>
</feature>
<evidence type="ECO:0000259" key="13">
    <source>
        <dbReference type="Pfam" id="PF01180"/>
    </source>
</evidence>
<dbReference type="PIRSF" id="PIRSF000164">
    <property type="entry name" value="DHO_oxidase"/>
    <property type="match status" value="1"/>
</dbReference>
<evidence type="ECO:0000256" key="1">
    <source>
        <dbReference type="ARBA" id="ARBA00001917"/>
    </source>
</evidence>